<feature type="non-terminal residue" evidence="1">
    <location>
        <position position="113"/>
    </location>
</feature>
<gene>
    <name evidence="1" type="ORF">PISMIDRAFT_684826</name>
</gene>
<organism evidence="1 2">
    <name type="scientific">Pisolithus microcarpus 441</name>
    <dbReference type="NCBI Taxonomy" id="765257"/>
    <lineage>
        <taxon>Eukaryota</taxon>
        <taxon>Fungi</taxon>
        <taxon>Dikarya</taxon>
        <taxon>Basidiomycota</taxon>
        <taxon>Agaricomycotina</taxon>
        <taxon>Agaricomycetes</taxon>
        <taxon>Agaricomycetidae</taxon>
        <taxon>Boletales</taxon>
        <taxon>Sclerodermatineae</taxon>
        <taxon>Pisolithaceae</taxon>
        <taxon>Pisolithus</taxon>
    </lineage>
</organism>
<reference evidence="1 2" key="1">
    <citation type="submission" date="2014-04" db="EMBL/GenBank/DDBJ databases">
        <authorList>
            <consortium name="DOE Joint Genome Institute"/>
            <person name="Kuo A."/>
            <person name="Kohler A."/>
            <person name="Costa M.D."/>
            <person name="Nagy L.G."/>
            <person name="Floudas D."/>
            <person name="Copeland A."/>
            <person name="Barry K.W."/>
            <person name="Cichocki N."/>
            <person name="Veneault-Fourrey C."/>
            <person name="LaButti K."/>
            <person name="Lindquist E.A."/>
            <person name="Lipzen A."/>
            <person name="Lundell T."/>
            <person name="Morin E."/>
            <person name="Murat C."/>
            <person name="Sun H."/>
            <person name="Tunlid A."/>
            <person name="Henrissat B."/>
            <person name="Grigoriev I.V."/>
            <person name="Hibbett D.S."/>
            <person name="Martin F."/>
            <person name="Nordberg H.P."/>
            <person name="Cantor M.N."/>
            <person name="Hua S.X."/>
        </authorList>
    </citation>
    <scope>NUCLEOTIDE SEQUENCE [LARGE SCALE GENOMIC DNA]</scope>
    <source>
        <strain evidence="1 2">441</strain>
    </source>
</reference>
<evidence type="ECO:0000313" key="2">
    <source>
        <dbReference type="Proteomes" id="UP000054018"/>
    </source>
</evidence>
<dbReference type="AlphaFoldDB" id="A0A0C9XZC2"/>
<accession>A0A0C9XZC2</accession>
<keyword evidence="2" id="KW-1185">Reference proteome</keyword>
<reference evidence="2" key="2">
    <citation type="submission" date="2015-01" db="EMBL/GenBank/DDBJ databases">
        <title>Evolutionary Origins and Diversification of the Mycorrhizal Mutualists.</title>
        <authorList>
            <consortium name="DOE Joint Genome Institute"/>
            <consortium name="Mycorrhizal Genomics Consortium"/>
            <person name="Kohler A."/>
            <person name="Kuo A."/>
            <person name="Nagy L.G."/>
            <person name="Floudas D."/>
            <person name="Copeland A."/>
            <person name="Barry K.W."/>
            <person name="Cichocki N."/>
            <person name="Veneault-Fourrey C."/>
            <person name="LaButti K."/>
            <person name="Lindquist E.A."/>
            <person name="Lipzen A."/>
            <person name="Lundell T."/>
            <person name="Morin E."/>
            <person name="Murat C."/>
            <person name="Riley R."/>
            <person name="Ohm R."/>
            <person name="Sun H."/>
            <person name="Tunlid A."/>
            <person name="Henrissat B."/>
            <person name="Grigoriev I.V."/>
            <person name="Hibbett D.S."/>
            <person name="Martin F."/>
        </authorList>
    </citation>
    <scope>NUCLEOTIDE SEQUENCE [LARGE SCALE GENOMIC DNA]</scope>
    <source>
        <strain evidence="2">441</strain>
    </source>
</reference>
<dbReference type="EMBL" id="KN833817">
    <property type="protein sequence ID" value="KIK17875.1"/>
    <property type="molecule type" value="Genomic_DNA"/>
</dbReference>
<name>A0A0C9XZC2_9AGAM</name>
<sequence>MTRATSSGWLALQVKPTRRQPMTVHLNNVTPSSLHPVVEHSTGASLHCHKNHVWAAERKTTHVEDRTDVVRRVEESFSASATGNHFGIQRTQYISVEPQAGSVLAGDPSDFGD</sequence>
<dbReference type="Proteomes" id="UP000054018">
    <property type="component" value="Unassembled WGS sequence"/>
</dbReference>
<protein>
    <submittedName>
        <fullName evidence="1">Uncharacterized protein</fullName>
    </submittedName>
</protein>
<dbReference type="HOGENOM" id="CLU_2139457_0_0_1"/>
<evidence type="ECO:0000313" key="1">
    <source>
        <dbReference type="EMBL" id="KIK17875.1"/>
    </source>
</evidence>
<proteinExistence type="predicted"/>